<dbReference type="KEGG" id="cvn:111128908"/>
<organism evidence="7 8">
    <name type="scientific">Crassostrea virginica</name>
    <name type="common">Eastern oyster</name>
    <dbReference type="NCBI Taxonomy" id="6565"/>
    <lineage>
        <taxon>Eukaryota</taxon>
        <taxon>Metazoa</taxon>
        <taxon>Spiralia</taxon>
        <taxon>Lophotrochozoa</taxon>
        <taxon>Mollusca</taxon>
        <taxon>Bivalvia</taxon>
        <taxon>Autobranchia</taxon>
        <taxon>Pteriomorphia</taxon>
        <taxon>Ostreida</taxon>
        <taxon>Ostreoidea</taxon>
        <taxon>Ostreidae</taxon>
        <taxon>Crassostrea</taxon>
    </lineage>
</organism>
<dbReference type="OrthoDB" id="3026777at2759"/>
<dbReference type="GO" id="GO:0016020">
    <property type="term" value="C:membrane"/>
    <property type="evidence" value="ECO:0007669"/>
    <property type="project" value="UniProtKB-SubCell"/>
</dbReference>
<feature type="transmembrane region" description="Helical" evidence="5">
    <location>
        <begin position="340"/>
        <end position="358"/>
    </location>
</feature>
<evidence type="ECO:0000259" key="6">
    <source>
        <dbReference type="PROSITE" id="PS50850"/>
    </source>
</evidence>
<evidence type="ECO:0000256" key="1">
    <source>
        <dbReference type="ARBA" id="ARBA00004141"/>
    </source>
</evidence>
<protein>
    <submittedName>
        <fullName evidence="8">Solute carrier family 46 member 3-like</fullName>
    </submittedName>
</protein>
<name>A0A8B8DSD1_CRAVI</name>
<feature type="transmembrane region" description="Helical" evidence="5">
    <location>
        <begin position="84"/>
        <end position="103"/>
    </location>
</feature>
<keyword evidence="4 5" id="KW-0472">Membrane</keyword>
<feature type="transmembrane region" description="Helical" evidence="5">
    <location>
        <begin position="308"/>
        <end position="328"/>
    </location>
</feature>
<feature type="domain" description="Major facilitator superfamily (MFS) profile" evidence="6">
    <location>
        <begin position="20"/>
        <end position="454"/>
    </location>
</feature>
<proteinExistence type="predicted"/>
<feature type="transmembrane region" description="Helical" evidence="5">
    <location>
        <begin position="179"/>
        <end position="204"/>
    </location>
</feature>
<feature type="transmembrane region" description="Helical" evidence="5">
    <location>
        <begin position="142"/>
        <end position="167"/>
    </location>
</feature>
<dbReference type="PANTHER" id="PTHR23507">
    <property type="entry name" value="ZGC:174356"/>
    <property type="match status" value="1"/>
</dbReference>
<comment type="subcellular location">
    <subcellularLocation>
        <location evidence="1">Membrane</location>
        <topology evidence="1">Multi-pass membrane protein</topology>
    </subcellularLocation>
</comment>
<evidence type="ECO:0000256" key="2">
    <source>
        <dbReference type="ARBA" id="ARBA00022692"/>
    </source>
</evidence>
<sequence>MESTSTTSGSRRKIIPICGMFFTFSFAYSIGSYSYGEYGHEAFWKKFRPDGPFKNHTHHSLCDANTSSREYQEEQIVQSLVSKWSTYMSLAQGLPLLVSSGLFCTLSDSFGRKPFVLVSLMGVFLKTFLMCLAVEYNWNVYLFILFIFVDGCCGTWVVQVAMSMAMVSDLTIEGGKSRSFLITVVGFFLSLGYALASFTTGFIIRILGFNWSLGIATMLIIAPMILLYFVEETLQVNKRVQFECNISTYLRNLVQFYIEDDPIIQRSSKVKYILCLTAFICILFSRLGCFSVEIYYIMNTPFCFDPVLIGIFQTSKSIVSEFLILFGIKMMQYKLSDSAIALVGTITSVVSFAMIGSASSTGLLIAASVVGVFGMSAIPMIRSILSKMTPAHKQGTMYAGIAMVETICGSVGSAAGSAIYSVTVEIYRGMVFYIFSVFLVVACVLLLLLKLKSKQERNGYEILPGSTN</sequence>
<keyword evidence="7" id="KW-1185">Reference proteome</keyword>
<evidence type="ECO:0000313" key="7">
    <source>
        <dbReference type="Proteomes" id="UP000694844"/>
    </source>
</evidence>
<dbReference type="PROSITE" id="PS50850">
    <property type="entry name" value="MFS"/>
    <property type="match status" value="1"/>
</dbReference>
<evidence type="ECO:0000256" key="4">
    <source>
        <dbReference type="ARBA" id="ARBA00023136"/>
    </source>
</evidence>
<dbReference type="InterPro" id="IPR036259">
    <property type="entry name" value="MFS_trans_sf"/>
</dbReference>
<feature type="transmembrane region" description="Helical" evidence="5">
    <location>
        <begin position="397"/>
        <end position="420"/>
    </location>
</feature>
<dbReference type="Proteomes" id="UP000694844">
    <property type="component" value="Chromosome 4"/>
</dbReference>
<dbReference type="InterPro" id="IPR020846">
    <property type="entry name" value="MFS_dom"/>
</dbReference>
<evidence type="ECO:0000313" key="8">
    <source>
        <dbReference type="RefSeq" id="XP_022330568.1"/>
    </source>
</evidence>
<dbReference type="PANTHER" id="PTHR23507:SF1">
    <property type="entry name" value="FI18259P1-RELATED"/>
    <property type="match status" value="1"/>
</dbReference>
<dbReference type="SUPFAM" id="SSF103473">
    <property type="entry name" value="MFS general substrate transporter"/>
    <property type="match status" value="1"/>
</dbReference>
<gene>
    <name evidence="8" type="primary">LOC111128908</name>
</gene>
<dbReference type="Pfam" id="PF07690">
    <property type="entry name" value="MFS_1"/>
    <property type="match status" value="1"/>
</dbReference>
<evidence type="ECO:0000256" key="3">
    <source>
        <dbReference type="ARBA" id="ARBA00022989"/>
    </source>
</evidence>
<evidence type="ECO:0000256" key="5">
    <source>
        <dbReference type="SAM" id="Phobius"/>
    </source>
</evidence>
<feature type="transmembrane region" description="Helical" evidence="5">
    <location>
        <begin position="14"/>
        <end position="35"/>
    </location>
</feature>
<dbReference type="GeneID" id="111128908"/>
<feature type="transmembrane region" description="Helical" evidence="5">
    <location>
        <begin position="272"/>
        <end position="296"/>
    </location>
</feature>
<feature type="transmembrane region" description="Helical" evidence="5">
    <location>
        <begin position="364"/>
        <end position="385"/>
    </location>
</feature>
<accession>A0A8B8DSD1</accession>
<dbReference type="Gene3D" id="1.20.1250.20">
    <property type="entry name" value="MFS general substrate transporter like domains"/>
    <property type="match status" value="1"/>
</dbReference>
<feature type="transmembrane region" description="Helical" evidence="5">
    <location>
        <begin position="210"/>
        <end position="230"/>
    </location>
</feature>
<keyword evidence="2 5" id="KW-0812">Transmembrane</keyword>
<feature type="transmembrane region" description="Helical" evidence="5">
    <location>
        <begin position="426"/>
        <end position="449"/>
    </location>
</feature>
<keyword evidence="3 5" id="KW-1133">Transmembrane helix</keyword>
<reference evidence="8" key="1">
    <citation type="submission" date="2025-08" db="UniProtKB">
        <authorList>
            <consortium name="RefSeq"/>
        </authorList>
    </citation>
    <scope>IDENTIFICATION</scope>
    <source>
        <tissue evidence="8">Whole sample</tissue>
    </source>
</reference>
<feature type="transmembrane region" description="Helical" evidence="5">
    <location>
        <begin position="115"/>
        <end position="136"/>
    </location>
</feature>
<dbReference type="RefSeq" id="XP_022330568.1">
    <property type="nucleotide sequence ID" value="XM_022474860.1"/>
</dbReference>
<dbReference type="InterPro" id="IPR011701">
    <property type="entry name" value="MFS"/>
</dbReference>
<dbReference type="AlphaFoldDB" id="A0A8B8DSD1"/>
<dbReference type="GO" id="GO:0022857">
    <property type="term" value="F:transmembrane transporter activity"/>
    <property type="evidence" value="ECO:0007669"/>
    <property type="project" value="InterPro"/>
</dbReference>